<evidence type="ECO:0000313" key="2">
    <source>
        <dbReference type="Proteomes" id="UP000295416"/>
    </source>
</evidence>
<keyword evidence="2" id="KW-1185">Reference proteome</keyword>
<reference evidence="1 2" key="1">
    <citation type="submission" date="2019-03" db="EMBL/GenBank/DDBJ databases">
        <title>Genomic Encyclopedia of Type Strains, Phase IV (KMG-IV): sequencing the most valuable type-strain genomes for metagenomic binning, comparative biology and taxonomic classification.</title>
        <authorList>
            <person name="Goeker M."/>
        </authorList>
    </citation>
    <scope>NUCLEOTIDE SEQUENCE [LARGE SCALE GENOMIC DNA]</scope>
    <source>
        <strain evidence="1 2">DSM 19377</strain>
    </source>
</reference>
<name>A0A4R2NDS6_9BACL</name>
<evidence type="ECO:0000313" key="1">
    <source>
        <dbReference type="EMBL" id="TCP19310.1"/>
    </source>
</evidence>
<dbReference type="AlphaFoldDB" id="A0A4R2NDS6"/>
<dbReference type="Gene3D" id="1.20.1260.10">
    <property type="match status" value="2"/>
</dbReference>
<dbReference type="Proteomes" id="UP000295416">
    <property type="component" value="Unassembled WGS sequence"/>
</dbReference>
<dbReference type="RefSeq" id="WP_132748424.1">
    <property type="nucleotide sequence ID" value="NZ_SLXK01000064.1"/>
</dbReference>
<accession>A0A4R2NDS6</accession>
<gene>
    <name evidence="1" type="ORF">EV207_1648</name>
</gene>
<comment type="caution">
    <text evidence="1">The sequence shown here is derived from an EMBL/GenBank/DDBJ whole genome shotgun (WGS) entry which is preliminary data.</text>
</comment>
<sequence length="337" mass="38147">MSSTGSNYAPLTATELGTLWMEYQMDTLSMRVLEYFMEKAEGEESRTIFQSDYKNKVEHIEAITTIFQNENAVLPIGYTENDVNKGVPRLWDDSFDMMYTRVMAKVQIGFYALHSSMAYREDIRSLTKRFTADAQETYDQTTAFLLEKGVLARPPYVSMPKEVEFVDGKGYMSGFNLLSDKRALNTVEIANIYQSMESNILGVQLMAGFAQSAQEKETKQYFTKGMELSKKVVNTLGQLLMNSDIQPPSTWTGRATDSTLPPFSDKLMMYNTSLLSTFGLGTNTIGAAFSLRTDLPLKMAKLAQDIFNFSKEGGKLMVNHNWMEEPPQAEDRNQLMK</sequence>
<organism evidence="1 2">
    <name type="scientific">Scopulibacillus darangshiensis</name>
    <dbReference type="NCBI Taxonomy" id="442528"/>
    <lineage>
        <taxon>Bacteria</taxon>
        <taxon>Bacillati</taxon>
        <taxon>Bacillota</taxon>
        <taxon>Bacilli</taxon>
        <taxon>Bacillales</taxon>
        <taxon>Sporolactobacillaceae</taxon>
        <taxon>Scopulibacillus</taxon>
    </lineage>
</organism>
<dbReference type="InterPro" id="IPR021617">
    <property type="entry name" value="DUF3231"/>
</dbReference>
<dbReference type="Pfam" id="PF11553">
    <property type="entry name" value="DUF3231"/>
    <property type="match status" value="2"/>
</dbReference>
<dbReference type="EMBL" id="SLXK01000064">
    <property type="protein sequence ID" value="TCP19310.1"/>
    <property type="molecule type" value="Genomic_DNA"/>
</dbReference>
<proteinExistence type="predicted"/>
<dbReference type="OrthoDB" id="1675670at2"/>
<protein>
    <submittedName>
        <fullName evidence="1">Uncharacterized protein DUF3231</fullName>
    </submittedName>
</protein>
<dbReference type="InterPro" id="IPR012347">
    <property type="entry name" value="Ferritin-like"/>
</dbReference>